<protein>
    <recommendedName>
        <fullName evidence="11">Peptidase M50 domain-containing protein</fullName>
    </recommendedName>
</protein>
<proteinExistence type="inferred from homology"/>
<evidence type="ECO:0000256" key="7">
    <source>
        <dbReference type="ARBA" id="ARBA00022946"/>
    </source>
</evidence>
<dbReference type="RefSeq" id="WP_072715339.1">
    <property type="nucleotide sequence ID" value="NZ_FRAU01000004.1"/>
</dbReference>
<keyword evidence="4" id="KW-0645">Protease</keyword>
<feature type="transmembrane region" description="Helical" evidence="10">
    <location>
        <begin position="94"/>
        <end position="112"/>
    </location>
</feature>
<evidence type="ECO:0000256" key="3">
    <source>
        <dbReference type="ARBA" id="ARBA00007931"/>
    </source>
</evidence>
<feature type="transmembrane region" description="Helical" evidence="10">
    <location>
        <begin position="23"/>
        <end position="42"/>
    </location>
</feature>
<evidence type="ECO:0000256" key="2">
    <source>
        <dbReference type="ARBA" id="ARBA00004141"/>
    </source>
</evidence>
<dbReference type="Pfam" id="PF02163">
    <property type="entry name" value="Peptidase_M50"/>
    <property type="match status" value="1"/>
</dbReference>
<dbReference type="STRING" id="633813.SAMN04488087_1483"/>
<dbReference type="CDD" id="cd06160">
    <property type="entry name" value="S2P-M50_like_2"/>
    <property type="match status" value="1"/>
</dbReference>
<feature type="transmembrane region" description="Helical" evidence="10">
    <location>
        <begin position="337"/>
        <end position="356"/>
    </location>
</feature>
<dbReference type="GO" id="GO:0016020">
    <property type="term" value="C:membrane"/>
    <property type="evidence" value="ECO:0007669"/>
    <property type="project" value="UniProtKB-SubCell"/>
</dbReference>
<keyword evidence="8 10" id="KW-1133">Transmembrane helix</keyword>
<keyword evidence="9 10" id="KW-0472">Membrane</keyword>
<feature type="transmembrane region" description="Helical" evidence="10">
    <location>
        <begin position="376"/>
        <end position="395"/>
    </location>
</feature>
<dbReference type="PANTHER" id="PTHR31412:SF0">
    <property type="entry name" value="ZINC METALLOPROTEASE EGY1, CHLOROPLASTIC-RELATED"/>
    <property type="match status" value="1"/>
</dbReference>
<dbReference type="AlphaFoldDB" id="A0A1M6TQ37"/>
<comment type="similarity">
    <text evidence="3">Belongs to the peptidase M50B family.</text>
</comment>
<gene>
    <name evidence="12" type="ORF">SAMN04488087_1483</name>
</gene>
<comment type="cofactor">
    <cofactor evidence="1">
        <name>Zn(2+)</name>
        <dbReference type="ChEBI" id="CHEBI:29105"/>
    </cofactor>
</comment>
<evidence type="ECO:0000256" key="10">
    <source>
        <dbReference type="SAM" id="Phobius"/>
    </source>
</evidence>
<feature type="transmembrane region" description="Helical" evidence="10">
    <location>
        <begin position="258"/>
        <end position="276"/>
    </location>
</feature>
<evidence type="ECO:0000259" key="11">
    <source>
        <dbReference type="Pfam" id="PF02163"/>
    </source>
</evidence>
<reference evidence="13" key="1">
    <citation type="submission" date="2016-11" db="EMBL/GenBank/DDBJ databases">
        <authorList>
            <person name="Varghese N."/>
            <person name="Submissions S."/>
        </authorList>
    </citation>
    <scope>NUCLEOTIDE SEQUENCE [LARGE SCALE GENOMIC DNA]</scope>
    <source>
        <strain evidence="13">DSM 22212</strain>
    </source>
</reference>
<feature type="transmembrane region" description="Helical" evidence="10">
    <location>
        <begin position="124"/>
        <end position="148"/>
    </location>
</feature>
<feature type="transmembrane region" description="Helical" evidence="10">
    <location>
        <begin position="215"/>
        <end position="237"/>
    </location>
</feature>
<dbReference type="OrthoDB" id="921763at2"/>
<dbReference type="InterPro" id="IPR008915">
    <property type="entry name" value="Peptidase_M50"/>
</dbReference>
<evidence type="ECO:0000256" key="1">
    <source>
        <dbReference type="ARBA" id="ARBA00001947"/>
    </source>
</evidence>
<feature type="domain" description="Peptidase M50" evidence="11">
    <location>
        <begin position="66"/>
        <end position="257"/>
    </location>
</feature>
<keyword evidence="13" id="KW-1185">Reference proteome</keyword>
<dbReference type="GO" id="GO:0008233">
    <property type="term" value="F:peptidase activity"/>
    <property type="evidence" value="ECO:0007669"/>
    <property type="project" value="UniProtKB-KW"/>
</dbReference>
<accession>A0A1M6TQ37</accession>
<keyword evidence="5 10" id="KW-0812">Transmembrane</keyword>
<name>A0A1M6TQ37_9BACT</name>
<evidence type="ECO:0000256" key="6">
    <source>
        <dbReference type="ARBA" id="ARBA00022801"/>
    </source>
</evidence>
<keyword evidence="7" id="KW-0809">Transit peptide</keyword>
<evidence type="ECO:0000313" key="13">
    <source>
        <dbReference type="Proteomes" id="UP000185812"/>
    </source>
</evidence>
<dbReference type="InterPro" id="IPR044838">
    <property type="entry name" value="EGY1-like"/>
</dbReference>
<evidence type="ECO:0000256" key="8">
    <source>
        <dbReference type="ARBA" id="ARBA00022989"/>
    </source>
</evidence>
<dbReference type="EMBL" id="FRAU01000004">
    <property type="protein sequence ID" value="SHK58999.1"/>
    <property type="molecule type" value="Genomic_DNA"/>
</dbReference>
<keyword evidence="6" id="KW-0378">Hydrolase</keyword>
<feature type="transmembrane region" description="Helical" evidence="10">
    <location>
        <begin position="288"/>
        <end position="306"/>
    </location>
</feature>
<evidence type="ECO:0000256" key="5">
    <source>
        <dbReference type="ARBA" id="ARBA00022692"/>
    </source>
</evidence>
<feature type="transmembrane region" description="Helical" evidence="10">
    <location>
        <begin position="313"/>
        <end position="331"/>
    </location>
</feature>
<organism evidence="12 13">
    <name type="scientific">Rhodothermus profundi</name>
    <dbReference type="NCBI Taxonomy" id="633813"/>
    <lineage>
        <taxon>Bacteria</taxon>
        <taxon>Pseudomonadati</taxon>
        <taxon>Rhodothermota</taxon>
        <taxon>Rhodothermia</taxon>
        <taxon>Rhodothermales</taxon>
        <taxon>Rhodothermaceae</taxon>
        <taxon>Rhodothermus</taxon>
    </lineage>
</organism>
<dbReference type="PANTHER" id="PTHR31412">
    <property type="entry name" value="ZINC METALLOPROTEASE EGY1"/>
    <property type="match status" value="1"/>
</dbReference>
<comment type="subcellular location">
    <subcellularLocation>
        <location evidence="2">Membrane</location>
        <topology evidence="2">Multi-pass membrane protein</topology>
    </subcellularLocation>
</comment>
<evidence type="ECO:0000256" key="9">
    <source>
        <dbReference type="ARBA" id="ARBA00023136"/>
    </source>
</evidence>
<sequence length="397" mass="44785">MEPIPGFRLREAVNVTPRRPQRVWLHLLLFALTLVSTTLTWPDWAGRWLLYERVGYSALLADGLRFSLPLLLILTVHEFGHYLAARAHRIDTSLPYYIPFPFNGIGTFGAVIRIREPIPDTRALFDIGVAGPLAGFVVALIVLLYALLTLPPPTYLLDVPGHEALKAYILAHGRFPSAPLPAADPNSVTLVLGPTLLFDTLARFFPNVPPMYELYHYPTLFAAWLGLFFTALNLLPVGQLDGGHVLYALFGRKWHRRLARVFVLTLLVSATIGFALETLPPLLQEGIWWLEPAAWFGLALVLYLYLHRLFEGDHRVVAPALLGLMVLAALAPRLADWVGWLGHSGWFLWSLIILYLIRVDHPPVGYRLTLTRRQRVLGWTAIVIFVLCFSMRPLYLI</sequence>
<evidence type="ECO:0000313" key="12">
    <source>
        <dbReference type="EMBL" id="SHK58999.1"/>
    </source>
</evidence>
<evidence type="ECO:0000256" key="4">
    <source>
        <dbReference type="ARBA" id="ARBA00022670"/>
    </source>
</evidence>
<dbReference type="GO" id="GO:0006508">
    <property type="term" value="P:proteolysis"/>
    <property type="evidence" value="ECO:0007669"/>
    <property type="project" value="UniProtKB-KW"/>
</dbReference>
<dbReference type="Proteomes" id="UP000185812">
    <property type="component" value="Unassembled WGS sequence"/>
</dbReference>